<organism evidence="2 3">
    <name type="scientific">Micromonospora maris</name>
    <dbReference type="NCBI Taxonomy" id="1003110"/>
    <lineage>
        <taxon>Bacteria</taxon>
        <taxon>Bacillati</taxon>
        <taxon>Actinomycetota</taxon>
        <taxon>Actinomycetes</taxon>
        <taxon>Micromonosporales</taxon>
        <taxon>Micromonosporaceae</taxon>
        <taxon>Micromonospora</taxon>
    </lineage>
</organism>
<gene>
    <name evidence="2" type="ORF">ADL17_09240</name>
</gene>
<dbReference type="AlphaFoldDB" id="A0A9X0LGA8"/>
<evidence type="ECO:0000256" key="1">
    <source>
        <dbReference type="SAM" id="Phobius"/>
    </source>
</evidence>
<keyword evidence="1" id="KW-0472">Membrane</keyword>
<keyword evidence="1" id="KW-0812">Transmembrane</keyword>
<dbReference type="Proteomes" id="UP000053246">
    <property type="component" value="Unassembled WGS sequence"/>
</dbReference>
<dbReference type="OMA" id="NARWRPA"/>
<keyword evidence="3" id="KW-1185">Reference proteome</keyword>
<sequence>MEKTVLYQFLIDAPRAAAIWSVLLVLALGVLTALVARPEPVPPTDRTPDLPDHDDVADQRRYAGEVAVAAAGAAQNAGRRRAAWHRAQTELDRAWAAYDEAEAAARRLAAATAWPSPGTPRTPAEYAARERWLHHAAMAAYWRGDLTGRQLADALAHRAGWDPRRHPAEQEIFLARVVRDGRLAAYQAAAQQERDAWRAAELAADAARALSTEAYAAAQRLRPNPLPVPRRVVVGRPAATLRWRPARVG</sequence>
<name>A0A9X0LGA8_9ACTN</name>
<reference evidence="2 3" key="1">
    <citation type="submission" date="2015-10" db="EMBL/GenBank/DDBJ databases">
        <authorList>
            <person name="Ju K.-S."/>
            <person name="Doroghazi J.R."/>
            <person name="Metcalf W.W."/>
        </authorList>
    </citation>
    <scope>NUCLEOTIDE SEQUENCE [LARGE SCALE GENOMIC DNA]</scope>
    <source>
        <strain evidence="2 3">NRRL B-24793</strain>
    </source>
</reference>
<dbReference type="EMBL" id="LMWI01000001">
    <property type="protein sequence ID" value="KUJ49128.1"/>
    <property type="molecule type" value="Genomic_DNA"/>
</dbReference>
<comment type="caution">
    <text evidence="2">The sequence shown here is derived from an EMBL/GenBank/DDBJ whole genome shotgun (WGS) entry which is preliminary data.</text>
</comment>
<keyword evidence="1" id="KW-1133">Transmembrane helix</keyword>
<evidence type="ECO:0000313" key="3">
    <source>
        <dbReference type="Proteomes" id="UP000053246"/>
    </source>
</evidence>
<accession>A0A9X0LGA8</accession>
<proteinExistence type="predicted"/>
<feature type="transmembrane region" description="Helical" evidence="1">
    <location>
        <begin position="17"/>
        <end position="36"/>
    </location>
</feature>
<protein>
    <submittedName>
        <fullName evidence="2">Uncharacterized protein</fullName>
    </submittedName>
</protein>
<evidence type="ECO:0000313" key="2">
    <source>
        <dbReference type="EMBL" id="KUJ49128.1"/>
    </source>
</evidence>
<dbReference type="RefSeq" id="WP_013732542.1">
    <property type="nucleotide sequence ID" value="NZ_LMWI01000001.1"/>
</dbReference>